<proteinExistence type="predicted"/>
<protein>
    <submittedName>
        <fullName evidence="1">Uncharacterized protein</fullName>
    </submittedName>
</protein>
<dbReference type="EMBL" id="BMAW01066861">
    <property type="protein sequence ID" value="GFT56763.1"/>
    <property type="molecule type" value="Genomic_DNA"/>
</dbReference>
<keyword evidence="2" id="KW-1185">Reference proteome</keyword>
<reference evidence="1" key="1">
    <citation type="submission" date="2020-08" db="EMBL/GenBank/DDBJ databases">
        <title>Multicomponent nature underlies the extraordinary mechanical properties of spider dragline silk.</title>
        <authorList>
            <person name="Kono N."/>
            <person name="Nakamura H."/>
            <person name="Mori M."/>
            <person name="Yoshida Y."/>
            <person name="Ohtoshi R."/>
            <person name="Malay A.D."/>
            <person name="Moran D.A.P."/>
            <person name="Tomita M."/>
            <person name="Numata K."/>
            <person name="Arakawa K."/>
        </authorList>
    </citation>
    <scope>NUCLEOTIDE SEQUENCE</scope>
</reference>
<evidence type="ECO:0000313" key="2">
    <source>
        <dbReference type="Proteomes" id="UP000887013"/>
    </source>
</evidence>
<sequence length="83" mass="9515">MTRTPRVAAVGIEDCMLLSSAPARRVYTDQRTKPLFRRRPGTILQWRHLPLGTHVTTLSGFCRIYPAFTMYNRHVSAKLPEVC</sequence>
<accession>A0A8X6P818</accession>
<organism evidence="1 2">
    <name type="scientific">Nephila pilipes</name>
    <name type="common">Giant wood spider</name>
    <name type="synonym">Nephila maculata</name>
    <dbReference type="NCBI Taxonomy" id="299642"/>
    <lineage>
        <taxon>Eukaryota</taxon>
        <taxon>Metazoa</taxon>
        <taxon>Ecdysozoa</taxon>
        <taxon>Arthropoda</taxon>
        <taxon>Chelicerata</taxon>
        <taxon>Arachnida</taxon>
        <taxon>Araneae</taxon>
        <taxon>Araneomorphae</taxon>
        <taxon>Entelegynae</taxon>
        <taxon>Araneoidea</taxon>
        <taxon>Nephilidae</taxon>
        <taxon>Nephila</taxon>
    </lineage>
</organism>
<dbReference type="AlphaFoldDB" id="A0A8X6P818"/>
<gene>
    <name evidence="1" type="ORF">NPIL_92671</name>
</gene>
<evidence type="ECO:0000313" key="1">
    <source>
        <dbReference type="EMBL" id="GFT56763.1"/>
    </source>
</evidence>
<comment type="caution">
    <text evidence="1">The sequence shown here is derived from an EMBL/GenBank/DDBJ whole genome shotgun (WGS) entry which is preliminary data.</text>
</comment>
<name>A0A8X6P818_NEPPI</name>
<dbReference type="Proteomes" id="UP000887013">
    <property type="component" value="Unassembled WGS sequence"/>
</dbReference>